<protein>
    <recommendedName>
        <fullName evidence="1">BioF2-like acetyltransferase domain-containing protein</fullName>
    </recommendedName>
</protein>
<dbReference type="Proteomes" id="UP001500888">
    <property type="component" value="Unassembled WGS sequence"/>
</dbReference>
<organism evidence="2 3">
    <name type="scientific">Sphaerisporangium flaviroseum</name>
    <dbReference type="NCBI Taxonomy" id="509199"/>
    <lineage>
        <taxon>Bacteria</taxon>
        <taxon>Bacillati</taxon>
        <taxon>Actinomycetota</taxon>
        <taxon>Actinomycetes</taxon>
        <taxon>Streptosporangiales</taxon>
        <taxon>Streptosporangiaceae</taxon>
        <taxon>Sphaerisporangium</taxon>
    </lineage>
</organism>
<reference evidence="3" key="1">
    <citation type="journal article" date="2019" name="Int. J. Syst. Evol. Microbiol.">
        <title>The Global Catalogue of Microorganisms (GCM) 10K type strain sequencing project: providing services to taxonomists for standard genome sequencing and annotation.</title>
        <authorList>
            <consortium name="The Broad Institute Genomics Platform"/>
            <consortium name="The Broad Institute Genome Sequencing Center for Infectious Disease"/>
            <person name="Wu L."/>
            <person name="Ma J."/>
        </authorList>
    </citation>
    <scope>NUCLEOTIDE SEQUENCE [LARGE SCALE GENOMIC DNA]</scope>
    <source>
        <strain evidence="3">JCM 16908</strain>
    </source>
</reference>
<name>A0ABP7IWR3_9ACTN</name>
<dbReference type="Pfam" id="PF13480">
    <property type="entry name" value="Acetyltransf_6"/>
    <property type="match status" value="1"/>
</dbReference>
<feature type="domain" description="BioF2-like acetyltransferase" evidence="1">
    <location>
        <begin position="201"/>
        <end position="336"/>
    </location>
</feature>
<proteinExistence type="predicted"/>
<dbReference type="Gene3D" id="3.40.630.30">
    <property type="match status" value="1"/>
</dbReference>
<dbReference type="InterPro" id="IPR038740">
    <property type="entry name" value="BioF2-like_GNAT_dom"/>
</dbReference>
<accession>A0ABP7IWR3</accession>
<gene>
    <name evidence="2" type="ORF">GCM10022226_56730</name>
</gene>
<evidence type="ECO:0000313" key="2">
    <source>
        <dbReference type="EMBL" id="GAA3828553.1"/>
    </source>
</evidence>
<dbReference type="SUPFAM" id="SSF55729">
    <property type="entry name" value="Acyl-CoA N-acyltransferases (Nat)"/>
    <property type="match status" value="1"/>
</dbReference>
<dbReference type="InterPro" id="IPR016181">
    <property type="entry name" value="Acyl_CoA_acyltransferase"/>
</dbReference>
<dbReference type="RefSeq" id="WP_344946741.1">
    <property type="nucleotide sequence ID" value="NZ_BAAAZR010000027.1"/>
</dbReference>
<comment type="caution">
    <text evidence="2">The sequence shown here is derived from an EMBL/GenBank/DDBJ whole genome shotgun (WGS) entry which is preliminary data.</text>
</comment>
<evidence type="ECO:0000313" key="3">
    <source>
        <dbReference type="Proteomes" id="UP001500888"/>
    </source>
</evidence>
<sequence>MTSPATTLTSLGNLGGSAGGYRLELVRAIAGLDREAWNAVVRHGDGTIFHTWEWLAAFEEAPPGVFEAAHVLAYSGDELVGVCPAYLVRRCPRLDYAMSIGAPPAMPADRPFLLAHSLAGLCGGPVTPAEHRNAASALVTGLERAAMALGAWAWGFADIPAGHTAGWLLGQGYAAAHVATAYRIDTTHATPAEYWNTLPGRRRRKLWREQRRRAEGLVIAETAPDTGTMVDLTHALLRERGTPTEVFPVEYLQALRRHLAPYERTVAATDGSGEVVAMFAGWQFGAEWSLWIAGLRTAAYASFEPYHSMLAHTIETAITSDTRVLNLGRGNAPIKRRYGAVGVPLFLALKAADRRHDALLHAWCQALEARSQGSPDGLEVVSRCC</sequence>
<keyword evidence="3" id="KW-1185">Reference proteome</keyword>
<evidence type="ECO:0000259" key="1">
    <source>
        <dbReference type="Pfam" id="PF13480"/>
    </source>
</evidence>
<dbReference type="EMBL" id="BAAAZR010000027">
    <property type="protein sequence ID" value="GAA3828553.1"/>
    <property type="molecule type" value="Genomic_DNA"/>
</dbReference>